<name>A0A9P0HH35_NEZVI</name>
<dbReference type="SMART" id="SM00320">
    <property type="entry name" value="WD40"/>
    <property type="match status" value="3"/>
</dbReference>
<feature type="repeat" description="WD" evidence="4">
    <location>
        <begin position="644"/>
        <end position="685"/>
    </location>
</feature>
<dbReference type="InterPro" id="IPR036322">
    <property type="entry name" value="WD40_repeat_dom_sf"/>
</dbReference>
<evidence type="ECO:0000313" key="6">
    <source>
        <dbReference type="EMBL" id="CAH1401984.1"/>
    </source>
</evidence>
<dbReference type="GO" id="GO:0042981">
    <property type="term" value="P:regulation of apoptotic process"/>
    <property type="evidence" value="ECO:0007669"/>
    <property type="project" value="InterPro"/>
</dbReference>
<organism evidence="6 7">
    <name type="scientific">Nezara viridula</name>
    <name type="common">Southern green stink bug</name>
    <name type="synonym">Cimex viridulus</name>
    <dbReference type="NCBI Taxonomy" id="85310"/>
    <lineage>
        <taxon>Eukaryota</taxon>
        <taxon>Metazoa</taxon>
        <taxon>Ecdysozoa</taxon>
        <taxon>Arthropoda</taxon>
        <taxon>Hexapoda</taxon>
        <taxon>Insecta</taxon>
        <taxon>Pterygota</taxon>
        <taxon>Neoptera</taxon>
        <taxon>Paraneoptera</taxon>
        <taxon>Hemiptera</taxon>
        <taxon>Heteroptera</taxon>
        <taxon>Panheteroptera</taxon>
        <taxon>Pentatomomorpha</taxon>
        <taxon>Pentatomoidea</taxon>
        <taxon>Pentatomidae</taxon>
        <taxon>Pentatominae</taxon>
        <taxon>Nezara</taxon>
    </lineage>
</organism>
<dbReference type="Gene3D" id="1.10.10.10">
    <property type="entry name" value="Winged helix-like DNA-binding domain superfamily/Winged helix DNA-binding domain"/>
    <property type="match status" value="1"/>
</dbReference>
<dbReference type="SUPFAM" id="SSF47986">
    <property type="entry name" value="DEATH domain"/>
    <property type="match status" value="1"/>
</dbReference>
<dbReference type="InterPro" id="IPR001680">
    <property type="entry name" value="WD40_rpt"/>
</dbReference>
<dbReference type="Pfam" id="PF00400">
    <property type="entry name" value="WD40"/>
    <property type="match status" value="1"/>
</dbReference>
<dbReference type="InterPro" id="IPR041452">
    <property type="entry name" value="APAF1_C"/>
</dbReference>
<dbReference type="CDD" id="cd01671">
    <property type="entry name" value="CARD"/>
    <property type="match status" value="1"/>
</dbReference>
<dbReference type="Pfam" id="PF00619">
    <property type="entry name" value="CARD"/>
    <property type="match status" value="1"/>
</dbReference>
<dbReference type="Gene3D" id="1.25.40.370">
    <property type="match status" value="1"/>
</dbReference>
<evidence type="ECO:0000256" key="3">
    <source>
        <dbReference type="ARBA" id="ARBA00022737"/>
    </source>
</evidence>
<dbReference type="InterPro" id="IPR036388">
    <property type="entry name" value="WH-like_DNA-bd_sf"/>
</dbReference>
<protein>
    <recommendedName>
        <fullName evidence="5">CARD domain-containing protein</fullName>
    </recommendedName>
</protein>
<dbReference type="Gene3D" id="1.10.533.10">
    <property type="entry name" value="Death Domain, Fas"/>
    <property type="match status" value="1"/>
</dbReference>
<accession>A0A9P0HH35</accession>
<dbReference type="Proteomes" id="UP001152798">
    <property type="component" value="Chromosome 5"/>
</dbReference>
<gene>
    <name evidence="6" type="ORF">NEZAVI_LOCUS10910</name>
</gene>
<dbReference type="GO" id="GO:0005829">
    <property type="term" value="C:cytosol"/>
    <property type="evidence" value="ECO:0007669"/>
    <property type="project" value="UniProtKB-ARBA"/>
</dbReference>
<evidence type="ECO:0000256" key="1">
    <source>
        <dbReference type="ARBA" id="ARBA00022574"/>
    </source>
</evidence>
<dbReference type="GO" id="GO:0006915">
    <property type="term" value="P:apoptotic process"/>
    <property type="evidence" value="ECO:0007669"/>
    <property type="project" value="UniProtKB-KW"/>
</dbReference>
<dbReference type="InterPro" id="IPR027417">
    <property type="entry name" value="P-loop_NTPase"/>
</dbReference>
<dbReference type="PROSITE" id="PS50082">
    <property type="entry name" value="WD_REPEATS_2"/>
    <property type="match status" value="1"/>
</dbReference>
<dbReference type="PANTHER" id="PTHR22845:SF5">
    <property type="entry name" value="APOPTOTIC PROTEASE-ACTIVATING FACTOR 1"/>
    <property type="match status" value="1"/>
</dbReference>
<reference evidence="6" key="1">
    <citation type="submission" date="2022-01" db="EMBL/GenBank/DDBJ databases">
        <authorList>
            <person name="King R."/>
        </authorList>
    </citation>
    <scope>NUCLEOTIDE SEQUENCE</scope>
</reference>
<dbReference type="PROSITE" id="PS50294">
    <property type="entry name" value="WD_REPEATS_REGION"/>
    <property type="match status" value="1"/>
</dbReference>
<dbReference type="Gene3D" id="3.40.50.300">
    <property type="entry name" value="P-loop containing nucleotide triphosphate hydrolases"/>
    <property type="match status" value="1"/>
</dbReference>
<dbReference type="InterPro" id="IPR002182">
    <property type="entry name" value="NB-ARC"/>
</dbReference>
<dbReference type="InterPro" id="IPR048975">
    <property type="entry name" value="WHD_APAF1"/>
</dbReference>
<dbReference type="SUPFAM" id="SSF52540">
    <property type="entry name" value="P-loop containing nucleoside triphosphate hydrolases"/>
    <property type="match status" value="1"/>
</dbReference>
<dbReference type="Gene3D" id="1.10.8.430">
    <property type="entry name" value="Helical domain of apoptotic protease-activating factors"/>
    <property type="match status" value="1"/>
</dbReference>
<dbReference type="SUPFAM" id="SSF50978">
    <property type="entry name" value="WD40 repeat-like"/>
    <property type="match status" value="1"/>
</dbReference>
<dbReference type="GO" id="GO:0043531">
    <property type="term" value="F:ADP binding"/>
    <property type="evidence" value="ECO:0007669"/>
    <property type="project" value="InterPro"/>
</dbReference>
<keyword evidence="3" id="KW-0677">Repeat</keyword>
<keyword evidence="1 4" id="KW-0853">WD repeat</keyword>
<keyword evidence="7" id="KW-1185">Reference proteome</keyword>
<evidence type="ECO:0000313" key="7">
    <source>
        <dbReference type="Proteomes" id="UP001152798"/>
    </source>
</evidence>
<dbReference type="InterPro" id="IPR042197">
    <property type="entry name" value="Apaf_helical"/>
</dbReference>
<evidence type="ECO:0000256" key="2">
    <source>
        <dbReference type="ARBA" id="ARBA00022703"/>
    </source>
</evidence>
<evidence type="ECO:0000256" key="4">
    <source>
        <dbReference type="PROSITE-ProRule" id="PRU00221"/>
    </source>
</evidence>
<dbReference type="PANTHER" id="PTHR22845">
    <property type="entry name" value="APOPTOTIC PROTEASE-ACTIVATING FACTOR 1"/>
    <property type="match status" value="1"/>
</dbReference>
<feature type="domain" description="CARD" evidence="5">
    <location>
        <begin position="1"/>
        <end position="87"/>
    </location>
</feature>
<evidence type="ECO:0000259" key="5">
    <source>
        <dbReference type="PROSITE" id="PS50209"/>
    </source>
</evidence>
<dbReference type="PROSITE" id="PS50209">
    <property type="entry name" value="CARD"/>
    <property type="match status" value="1"/>
</dbReference>
<dbReference type="SUPFAM" id="SSF69322">
    <property type="entry name" value="Tricorn protease domain 2"/>
    <property type="match status" value="1"/>
</dbReference>
<dbReference type="AlphaFoldDB" id="A0A9P0HH35"/>
<dbReference type="InterPro" id="IPR015943">
    <property type="entry name" value="WD40/YVTN_repeat-like_dom_sf"/>
</dbReference>
<sequence>MSSLSRQVINDNWNSLIQDLQEDVILESKSILTEDEFETINSLGSDQQMIEHFLHTIIKKSTKELIIFIESLHLYYPWLYSNLSNTIEKYRRTEPFYEVKMLGGIPNLPQRMVERTDLLSKLKNSLKKLNKGEYTVLHGMLGCGKTTLAAAALSDYELIKTYFKGSVYWLTVGKVGKEDLGFLQQQLNERFPDPIQLSPSSHLATIQLTKMLIEKGLCDNLIVLDDVKDKMVLDCFAIGAKFLVITEDKGVIGNQIESLVHCIKVDEGFNLDETLELFSKSLHIKDIALPRQASDIHQYTKGHPLTISLIAGQLENYRDSVVKDSSRWDHYVKMLSNKNRRRSLNDLQSFYNAMQESVESLGENKILFQQLAVFVKDVNIKPEVLGILWKMDKYDAEGIMVDFVKKSLAVMKWNELQNSYVYGVHDLVSNFLKNHLSMSEEQELHKHFILNYKDECQGIWSNLPKNDNYIFYYIGYHLKKAGVAFHHYFNNLYFDLPFLEAKLRVCGPADLIQDYKNYKSLITSQTDELKKKAEEFCTFIEYHGISIANGIAIIQAALQEPTTSSVHVAAVHLAKSKKCKELYLHSSPLSEVDRVILPDTLEINEEIKIVCFGRTTNEVIIASGPTGKTLKLYNIRAKGVLKEYIGHTNKITSLDVSNNKSLLLSSSMDNTIRIWSLGNGESSPGDRSPSPTEKRQLDFMNLFNAFPNNGAGITNALYVLKHCYPVLWSVFSKRDSSLIASLGPTNISIWILDKQKWEIKYDPSSQFRCLDFLEEQYVAAGGSGKIVLYLLDSGAQYQQINYNDFISLRSLPESLGGGLVILTKDRLTVYSQTTKENCLNAPLSTNCFKQLHSVGTNIATTTESGELFVFHFFTGSIVYHVPLMTSQLNSVCVNDKAILLGYSNGSLYLNTLDDLLSPLTSIKWKLDNEPVLIKMEHSQENIELVIGKKKKIIAERSTKIKLADISADGKIIVLAYEGGRIAYRELDKEYDETIVDENTVPFKLYFIEGDIEKFVVAFYENKEALLWKVSEKTLVKLSDERSIGCSSASYLRLGDHPCLITNAPMTIWDLFGKPIDCRLSGIHQSVIACCVRPDLKTFVYAVPEKTWLVDSFHNEINLNMKSGLLAFSPSGKILAALSQQGVLTIFDCLKKMPGFSTEIPDNSTCLAVSDSGCVCIGGSNHLSIFTKEGLSSKIVLNTRSVVTKPNGEDKFAVVGSSGIVYIVYLDVINGEEEIPMN</sequence>
<dbReference type="EMBL" id="OV725081">
    <property type="protein sequence ID" value="CAH1401984.1"/>
    <property type="molecule type" value="Genomic_DNA"/>
</dbReference>
<dbReference type="Pfam" id="PF17908">
    <property type="entry name" value="APAF1_C"/>
    <property type="match status" value="1"/>
</dbReference>
<dbReference type="PRINTS" id="PR00364">
    <property type="entry name" value="DISEASERSIST"/>
</dbReference>
<keyword evidence="2" id="KW-0053">Apoptosis</keyword>
<dbReference type="Pfam" id="PF21296">
    <property type="entry name" value="WHD_APAF1"/>
    <property type="match status" value="1"/>
</dbReference>
<dbReference type="OrthoDB" id="1357022at2759"/>
<dbReference type="InterPro" id="IPR001315">
    <property type="entry name" value="CARD"/>
</dbReference>
<proteinExistence type="predicted"/>
<dbReference type="Pfam" id="PF00931">
    <property type="entry name" value="NB-ARC"/>
    <property type="match status" value="1"/>
</dbReference>
<dbReference type="InterPro" id="IPR011029">
    <property type="entry name" value="DEATH-like_dom_sf"/>
</dbReference>
<dbReference type="Gene3D" id="2.130.10.10">
    <property type="entry name" value="YVTN repeat-like/Quinoprotein amine dehydrogenase"/>
    <property type="match status" value="3"/>
</dbReference>